<accession>A0A090YCH2</accession>
<dbReference type="InterPro" id="IPR003961">
    <property type="entry name" value="FN3_dom"/>
</dbReference>
<keyword evidence="2" id="KW-0472">Membrane</keyword>
<feature type="domain" description="Fibronectin type-III" evidence="3">
    <location>
        <begin position="634"/>
        <end position="732"/>
    </location>
</feature>
<dbReference type="PATRIC" id="fig|44252.3.peg.5044"/>
<dbReference type="Gene3D" id="3.20.20.80">
    <property type="entry name" value="Glycosidases"/>
    <property type="match status" value="1"/>
</dbReference>
<dbReference type="InterPro" id="IPR013783">
    <property type="entry name" value="Ig-like_fold"/>
</dbReference>
<reference evidence="4 5" key="1">
    <citation type="submission" date="2014-04" db="EMBL/GenBank/DDBJ databases">
        <authorList>
            <person name="Bishop-Lilly K.A."/>
            <person name="Broomall S.M."/>
            <person name="Chain P.S."/>
            <person name="Chertkov O."/>
            <person name="Coyne S.R."/>
            <person name="Daligault H.E."/>
            <person name="Davenport K.W."/>
            <person name="Erkkila T."/>
            <person name="Frey K.G."/>
            <person name="Gibbons H.S."/>
            <person name="Gu W."/>
            <person name="Jaissle J."/>
            <person name="Johnson S.L."/>
            <person name="Koroleva G.I."/>
            <person name="Ladner J.T."/>
            <person name="Lo C.-C."/>
            <person name="Minogue T.D."/>
            <person name="Munk C."/>
            <person name="Palacios G.F."/>
            <person name="Redden C.L."/>
            <person name="Rosenzweig C.N."/>
            <person name="Scholz M.B."/>
            <person name="Teshima H."/>
            <person name="Xu Y."/>
        </authorList>
    </citation>
    <scope>NUCLEOTIDE SEQUENCE [LARGE SCALE GENOMIC DNA]</scope>
    <source>
        <strain evidence="4 5">8244</strain>
    </source>
</reference>
<name>A0A090YCH2_PAEMA</name>
<dbReference type="SUPFAM" id="SSF51445">
    <property type="entry name" value="(Trans)glycosidases"/>
    <property type="match status" value="1"/>
</dbReference>
<dbReference type="Proteomes" id="UP000029278">
    <property type="component" value="Unassembled WGS sequence"/>
</dbReference>
<feature type="transmembrane region" description="Helical" evidence="2">
    <location>
        <begin position="87"/>
        <end position="107"/>
    </location>
</feature>
<keyword evidence="2" id="KW-1133">Transmembrane helix</keyword>
<dbReference type="InterPro" id="IPR017853">
    <property type="entry name" value="GH"/>
</dbReference>
<protein>
    <submittedName>
        <fullName evidence="4">Putative fibronectin type III domain protein</fullName>
    </submittedName>
</protein>
<evidence type="ECO:0000259" key="3">
    <source>
        <dbReference type="PROSITE" id="PS50853"/>
    </source>
</evidence>
<proteinExistence type="predicted"/>
<feature type="region of interest" description="Disordered" evidence="1">
    <location>
        <begin position="19"/>
        <end position="39"/>
    </location>
</feature>
<keyword evidence="5" id="KW-1185">Reference proteome</keyword>
<dbReference type="PROSITE" id="PS50853">
    <property type="entry name" value="FN3"/>
    <property type="match status" value="1"/>
</dbReference>
<dbReference type="InterPro" id="IPR036116">
    <property type="entry name" value="FN3_sf"/>
</dbReference>
<comment type="caution">
    <text evidence="4">The sequence shown here is derived from an EMBL/GenBank/DDBJ whole genome shotgun (WGS) entry which is preliminary data.</text>
</comment>
<gene>
    <name evidence="4" type="ORF">DJ90_2175</name>
</gene>
<organism evidence="4 5">
    <name type="scientific">Paenibacillus macerans</name>
    <name type="common">Bacillus macerans</name>
    <dbReference type="NCBI Taxonomy" id="44252"/>
    <lineage>
        <taxon>Bacteria</taxon>
        <taxon>Bacillati</taxon>
        <taxon>Bacillota</taxon>
        <taxon>Bacilli</taxon>
        <taxon>Bacillales</taxon>
        <taxon>Paenibacillaceae</taxon>
        <taxon>Paenibacillus</taxon>
    </lineage>
</organism>
<feature type="compositionally biased region" description="Polar residues" evidence="1">
    <location>
        <begin position="20"/>
        <end position="33"/>
    </location>
</feature>
<dbReference type="HOGENOM" id="CLU_011542_0_0_9"/>
<dbReference type="Gene3D" id="2.60.40.10">
    <property type="entry name" value="Immunoglobulins"/>
    <property type="match status" value="2"/>
</dbReference>
<dbReference type="Pfam" id="PF17957">
    <property type="entry name" value="Big_7"/>
    <property type="match status" value="1"/>
</dbReference>
<dbReference type="SUPFAM" id="SSF49265">
    <property type="entry name" value="Fibronectin type III"/>
    <property type="match status" value="1"/>
</dbReference>
<dbReference type="AlphaFoldDB" id="A0A090YCH2"/>
<dbReference type="STRING" id="44252.DJ90_2175"/>
<evidence type="ECO:0000313" key="4">
    <source>
        <dbReference type="EMBL" id="KFM95891.1"/>
    </source>
</evidence>
<sequence length="846" mass="92038">MDISNQTADSAVSKAKLLDFSNQPNRNPTSPANPQDKPALKDDIRIFSFANIAATMRKNRRVLIRVKVREMKMLAHRLKRNGGVSCWLFRLCIALLSAALLPLWPLASLPAASAESSLTIDTPADGEDVDVGTITVSGRYSEAYAIKLIVGGTEQLDTRMEGESGAESGTWSAELDTSRYDGEITLVAKGTNSTTRYGVTSAPAVITVNNPDAVKPVVTIISPRDGEKVKGSGTTVQVFVASPNPLTKVEVRINGGAWKRAGKSGKVYKYNWNTKGLGNKTSSIEARAVDSRGNIGRSLTVYASTGSGTHEDITLAKQDRAMWIWEKAAYNLFLNPGSRTALKAFADDTSTFDSDPITTFYVGVFPYGGVDILEEYPEKVRDFVRWAHDNGYQVHACIAGGTTPPYLGALTPYHEHAIREMEKVINYNISAAPDERFDGVNVDIEPYILPEFGAEKPSVQRQYLDVLQKMIDRRDTAGIDLPFGPAIPRWFDSSASSSDITWNGETKWLSEHVQDISDYISIMDYRDTADGSAGIIAQAQGELAYANAIGKPNSVVVGVETLDIANSGDPETITFREEGRTYMEAELDKVYAAFNGNPAFAGIAMHHYDSIRWLPSVWGPDGHLWRVKPEDTSPPSALSGDPEAAAFDYQSINLSYGRATDDSDIEHYLIYRSTEPDFTADESSLAGSSRNLTYVDSGLLPDTTYYYKVAAMDISGNVGPATSATSSATASTYLRPMIIGDMDVVFNGTRAEVSLHIVDLETGDGVTAAVYGRFTQSGGRYIEMRTDADGLATGSSEALTFPSGEAGFWPQRIVAPGYYWASAYDERRNATASWSKTAFSTTPDPQ</sequence>
<evidence type="ECO:0000313" key="5">
    <source>
        <dbReference type="Proteomes" id="UP000029278"/>
    </source>
</evidence>
<evidence type="ECO:0000256" key="1">
    <source>
        <dbReference type="SAM" id="MobiDB-lite"/>
    </source>
</evidence>
<dbReference type="EMBL" id="JMQA01000041">
    <property type="protein sequence ID" value="KFM95891.1"/>
    <property type="molecule type" value="Genomic_DNA"/>
</dbReference>
<keyword evidence="2" id="KW-0812">Transmembrane</keyword>
<evidence type="ECO:0000256" key="2">
    <source>
        <dbReference type="SAM" id="Phobius"/>
    </source>
</evidence>